<protein>
    <submittedName>
        <fullName evidence="3">Uncharacterized protein</fullName>
    </submittedName>
</protein>
<dbReference type="Pfam" id="PF13181">
    <property type="entry name" value="TPR_8"/>
    <property type="match status" value="1"/>
</dbReference>
<keyword evidence="2" id="KW-0802">TPR repeat</keyword>
<dbReference type="Pfam" id="PF07719">
    <property type="entry name" value="TPR_2"/>
    <property type="match status" value="1"/>
</dbReference>
<evidence type="ECO:0000256" key="1">
    <source>
        <dbReference type="ARBA" id="ARBA00022737"/>
    </source>
</evidence>
<evidence type="ECO:0000256" key="2">
    <source>
        <dbReference type="ARBA" id="ARBA00022803"/>
    </source>
</evidence>
<keyword evidence="1" id="KW-0677">Repeat</keyword>
<reference evidence="3" key="1">
    <citation type="submission" date="2018-06" db="EMBL/GenBank/DDBJ databases">
        <authorList>
            <person name="Zhirakovskaya E."/>
        </authorList>
    </citation>
    <scope>NUCLEOTIDE SEQUENCE</scope>
</reference>
<dbReference type="Pfam" id="PF13432">
    <property type="entry name" value="TPR_16"/>
    <property type="match status" value="2"/>
</dbReference>
<dbReference type="PROSITE" id="PS50005">
    <property type="entry name" value="TPR"/>
    <property type="match status" value="4"/>
</dbReference>
<evidence type="ECO:0000313" key="3">
    <source>
        <dbReference type="EMBL" id="VAX42035.1"/>
    </source>
</evidence>
<accession>A0A3B1E6K7</accession>
<dbReference type="EMBL" id="UOGK01000633">
    <property type="protein sequence ID" value="VAX42035.1"/>
    <property type="molecule type" value="Genomic_DNA"/>
</dbReference>
<dbReference type="PANTHER" id="PTHR12558:SF13">
    <property type="entry name" value="CELL DIVISION CYCLE PROTEIN 27 HOMOLOG"/>
    <property type="match status" value="1"/>
</dbReference>
<dbReference type="PROSITE" id="PS51257">
    <property type="entry name" value="PROKAR_LIPOPROTEIN"/>
    <property type="match status" value="1"/>
</dbReference>
<sequence length="330" mass="36611">MTTRYLLMLLSLALLTALSGCKGLGQRSGSTRAVPHNGSRAIEAADLGARLKDQGLLDQALLEFERAIEINPTMTTAYMGAGDIYREQGDFANAETHYAEAVRTAPNEFDPNYWHGYALQMLSRVTEAVRAYLRALAIRPDDFHANLNLATAYLQLGENAQAVIYAERAVRINADDGPARVNLGAAYANANRHGEAITQYEAAAELMPLTSQLLLNLAESQGKVGRHAEMAGTIREVLRQDPSALACERLGSALFRQGNYDEAFESFRRATELDPEHYPAWNGIGVCLLNRYLWSQKEDLNALDQARNALRKSLQIERNQPRIAELLTRY</sequence>
<dbReference type="PROSITE" id="PS50293">
    <property type="entry name" value="TPR_REGION"/>
    <property type="match status" value="1"/>
</dbReference>
<dbReference type="AlphaFoldDB" id="A0A3B1E6K7"/>
<name>A0A3B1E6K7_9ZZZZ</name>
<dbReference type="Gene3D" id="1.25.40.10">
    <property type="entry name" value="Tetratricopeptide repeat domain"/>
    <property type="match status" value="3"/>
</dbReference>
<proteinExistence type="predicted"/>
<organism evidence="3">
    <name type="scientific">hydrothermal vent metagenome</name>
    <dbReference type="NCBI Taxonomy" id="652676"/>
    <lineage>
        <taxon>unclassified sequences</taxon>
        <taxon>metagenomes</taxon>
        <taxon>ecological metagenomes</taxon>
    </lineage>
</organism>
<dbReference type="InterPro" id="IPR019734">
    <property type="entry name" value="TPR_rpt"/>
</dbReference>
<dbReference type="InterPro" id="IPR013105">
    <property type="entry name" value="TPR_2"/>
</dbReference>
<gene>
    <name evidence="3" type="ORF">MNBD_PLANCTO03-1763</name>
</gene>
<dbReference type="SUPFAM" id="SSF48452">
    <property type="entry name" value="TPR-like"/>
    <property type="match status" value="1"/>
</dbReference>
<dbReference type="SMART" id="SM00028">
    <property type="entry name" value="TPR"/>
    <property type="match status" value="7"/>
</dbReference>
<dbReference type="InterPro" id="IPR011990">
    <property type="entry name" value="TPR-like_helical_dom_sf"/>
</dbReference>
<dbReference type="PANTHER" id="PTHR12558">
    <property type="entry name" value="CELL DIVISION CYCLE 16,23,27"/>
    <property type="match status" value="1"/>
</dbReference>